<evidence type="ECO:0000313" key="4">
    <source>
        <dbReference type="Proteomes" id="UP000175989"/>
    </source>
</evidence>
<dbReference type="Gene3D" id="1.20.144.10">
    <property type="entry name" value="Phosphatidic acid phosphatase type 2/haloperoxidase"/>
    <property type="match status" value="1"/>
</dbReference>
<keyword evidence="1" id="KW-1133">Transmembrane helix</keyword>
<dbReference type="AlphaFoldDB" id="A0A1E7WGX4"/>
<feature type="transmembrane region" description="Helical" evidence="1">
    <location>
        <begin position="37"/>
        <end position="58"/>
    </location>
</feature>
<keyword evidence="1" id="KW-0472">Membrane</keyword>
<proteinExistence type="predicted"/>
<dbReference type="SUPFAM" id="SSF48317">
    <property type="entry name" value="Acid phosphatase/Vanadium-dependent haloperoxidase"/>
    <property type="match status" value="1"/>
</dbReference>
<sequence length="210" mass="22668">MMYFWHLLSMIGSLAVTGPIGAAIAIYLIAGKQWRLTLAWAMLFGIGMALVVITKMMFMGWGLGVESVEFAGFSGHAMRAAAVYPVAGYLVLRSSGPYARYVGAAAGVILAVLISISRVPTLAHSVSEVVTGAILGLAVAGGFIYFASREHRWALSRMLAVLCLPIVLVAPNVEPIPAEDWITQVALKLSGRDHPYTREMWRHNNSNVAH</sequence>
<keyword evidence="1" id="KW-0812">Transmembrane</keyword>
<gene>
    <name evidence="3" type="ORF">DUPY_34290</name>
</gene>
<evidence type="ECO:0000313" key="3">
    <source>
        <dbReference type="EMBL" id="OEZ97803.1"/>
    </source>
</evidence>
<dbReference type="Pfam" id="PF01569">
    <property type="entry name" value="PAP2"/>
    <property type="match status" value="1"/>
</dbReference>
<keyword evidence="4" id="KW-1185">Reference proteome</keyword>
<feature type="transmembrane region" description="Helical" evidence="1">
    <location>
        <begin position="6"/>
        <end position="30"/>
    </location>
</feature>
<dbReference type="InterPro" id="IPR036938">
    <property type="entry name" value="PAP2/HPO_sf"/>
</dbReference>
<accession>A0A1E7WGX4</accession>
<protein>
    <submittedName>
        <fullName evidence="3">PAP2 superfamily protein</fullName>
    </submittedName>
</protein>
<comment type="caution">
    <text evidence="3">The sequence shown here is derived from an EMBL/GenBank/DDBJ whole genome shotgun (WGS) entry which is preliminary data.</text>
</comment>
<dbReference type="InterPro" id="IPR000326">
    <property type="entry name" value="PAP2/HPO"/>
</dbReference>
<dbReference type="OrthoDB" id="8590768at2"/>
<feature type="transmembrane region" description="Helical" evidence="1">
    <location>
        <begin position="70"/>
        <end position="91"/>
    </location>
</feature>
<reference evidence="4" key="1">
    <citation type="journal article" date="2016" name="Front. Microbiol.">
        <title>Molecular Keys to the Janthinobacterium and Duganella spp. Interaction with the Plant Pathogen Fusarium graminearum.</title>
        <authorList>
            <person name="Haack F.S."/>
            <person name="Poehlein A."/>
            <person name="Kroger C."/>
            <person name="Voigt C.A."/>
            <person name="Piepenbring M."/>
            <person name="Bode H.B."/>
            <person name="Daniel R."/>
            <person name="Schafer W."/>
            <person name="Streit W.R."/>
        </authorList>
    </citation>
    <scope>NUCLEOTIDE SEQUENCE [LARGE SCALE GENOMIC DNA]</scope>
    <source>
        <strain evidence="4">T54</strain>
    </source>
</reference>
<dbReference type="PATRIC" id="fig|762836.4.peg.3529"/>
<dbReference type="RefSeq" id="WP_070249616.1">
    <property type="nucleotide sequence ID" value="NZ_LROM01000094.1"/>
</dbReference>
<feature type="transmembrane region" description="Helical" evidence="1">
    <location>
        <begin position="98"/>
        <end position="117"/>
    </location>
</feature>
<feature type="transmembrane region" description="Helical" evidence="1">
    <location>
        <begin position="129"/>
        <end position="147"/>
    </location>
</feature>
<dbReference type="EMBL" id="LROM01000094">
    <property type="protein sequence ID" value="OEZ97803.1"/>
    <property type="molecule type" value="Genomic_DNA"/>
</dbReference>
<evidence type="ECO:0000259" key="2">
    <source>
        <dbReference type="Pfam" id="PF01569"/>
    </source>
</evidence>
<feature type="domain" description="Phosphatidic acid phosphatase type 2/haloperoxidase" evidence="2">
    <location>
        <begin position="73"/>
        <end position="149"/>
    </location>
</feature>
<organism evidence="3 4">
    <name type="scientific">Duganella phyllosphaerae</name>
    <dbReference type="NCBI Taxonomy" id="762836"/>
    <lineage>
        <taxon>Bacteria</taxon>
        <taxon>Pseudomonadati</taxon>
        <taxon>Pseudomonadota</taxon>
        <taxon>Betaproteobacteria</taxon>
        <taxon>Burkholderiales</taxon>
        <taxon>Oxalobacteraceae</taxon>
        <taxon>Telluria group</taxon>
        <taxon>Duganella</taxon>
    </lineage>
</organism>
<evidence type="ECO:0000256" key="1">
    <source>
        <dbReference type="SAM" id="Phobius"/>
    </source>
</evidence>
<dbReference type="Proteomes" id="UP000175989">
    <property type="component" value="Unassembled WGS sequence"/>
</dbReference>
<dbReference type="CDD" id="cd01610">
    <property type="entry name" value="PAP2_like"/>
    <property type="match status" value="1"/>
</dbReference>
<name>A0A1E7WGX4_9BURK</name>